<proteinExistence type="predicted"/>
<dbReference type="AlphaFoldDB" id="A0A9Q1BQV6"/>
<dbReference type="InterPro" id="IPR001478">
    <property type="entry name" value="PDZ"/>
</dbReference>
<sequence>MGDVKVLPRGRPAFRDKDRRQFVSQESCERLTNARMTVVRRAVIKENTDPDPNGNENISVSTISPAISEEPNVTFGVEGQEAAAEDHGEASNGPTNDTSKEESDVQEQIEEEEITPTREDDLSLSLEAFVPGSADQVDGPIAHLLKDLTLKTFDFVGSFTHSVEATAKRLGKKQPSVEGPPENNIHLLHLRTHQVIQMGLHIKEHEKGCRISRIIKDSIACRTKLKENDIIMKINGFGLRCMSIGDIITHFSKIDITETFTLTIRRKIVTDNGKITFVDIDVNITITISAENEIDFEIDVEVTAQKLKYQSSTSNKYIAQVPTGRSPVYMRVDGKDACMDTKTDKQAVFRLELYRGGSNGRRVCVMRNQPSNQVIDRNNRNSVNELFATNAPSPNGQTVASPDTKYFYWDNHPNYKNDDVFESVNERGYYITSTDSNKLVLRKFNSLRSVTPEARFRIIDVK</sequence>
<feature type="region of interest" description="Disordered" evidence="1">
    <location>
        <begin position="44"/>
        <end position="69"/>
    </location>
</feature>
<evidence type="ECO:0000313" key="4">
    <source>
        <dbReference type="Proteomes" id="UP001152320"/>
    </source>
</evidence>
<organism evidence="3 4">
    <name type="scientific">Holothuria leucospilota</name>
    <name type="common">Black long sea cucumber</name>
    <name type="synonym">Mertensiothuria leucospilota</name>
    <dbReference type="NCBI Taxonomy" id="206669"/>
    <lineage>
        <taxon>Eukaryota</taxon>
        <taxon>Metazoa</taxon>
        <taxon>Echinodermata</taxon>
        <taxon>Eleutherozoa</taxon>
        <taxon>Echinozoa</taxon>
        <taxon>Holothuroidea</taxon>
        <taxon>Aspidochirotacea</taxon>
        <taxon>Aspidochirotida</taxon>
        <taxon>Holothuriidae</taxon>
        <taxon>Holothuria</taxon>
    </lineage>
</organism>
<keyword evidence="4" id="KW-1185">Reference proteome</keyword>
<evidence type="ECO:0000259" key="2">
    <source>
        <dbReference type="SMART" id="SM00228"/>
    </source>
</evidence>
<dbReference type="SMART" id="SM00228">
    <property type="entry name" value="PDZ"/>
    <property type="match status" value="1"/>
</dbReference>
<gene>
    <name evidence="3" type="ORF">HOLleu_27639</name>
</gene>
<dbReference type="SUPFAM" id="SSF50156">
    <property type="entry name" value="PDZ domain-like"/>
    <property type="match status" value="1"/>
</dbReference>
<dbReference type="CDD" id="cd00136">
    <property type="entry name" value="PDZ_canonical"/>
    <property type="match status" value="1"/>
</dbReference>
<dbReference type="EMBL" id="JAIZAY010000013">
    <property type="protein sequence ID" value="KAJ8031043.1"/>
    <property type="molecule type" value="Genomic_DNA"/>
</dbReference>
<dbReference type="Proteomes" id="UP001152320">
    <property type="component" value="Chromosome 13"/>
</dbReference>
<dbReference type="Pfam" id="PF00595">
    <property type="entry name" value="PDZ"/>
    <property type="match status" value="1"/>
</dbReference>
<evidence type="ECO:0000313" key="3">
    <source>
        <dbReference type="EMBL" id="KAJ8031043.1"/>
    </source>
</evidence>
<reference evidence="3" key="1">
    <citation type="submission" date="2021-10" db="EMBL/GenBank/DDBJ databases">
        <title>Tropical sea cucumber genome reveals ecological adaptation and Cuvierian tubules defense mechanism.</title>
        <authorList>
            <person name="Chen T."/>
        </authorList>
    </citation>
    <scope>NUCLEOTIDE SEQUENCE</scope>
    <source>
        <strain evidence="3">Nanhai2018</strain>
        <tissue evidence="3">Muscle</tissue>
    </source>
</reference>
<name>A0A9Q1BQV6_HOLLE</name>
<feature type="compositionally biased region" description="Acidic residues" evidence="1">
    <location>
        <begin position="104"/>
        <end position="114"/>
    </location>
</feature>
<feature type="region of interest" description="Disordered" evidence="1">
    <location>
        <begin position="81"/>
        <end position="122"/>
    </location>
</feature>
<dbReference type="OrthoDB" id="10619698at2759"/>
<evidence type="ECO:0000256" key="1">
    <source>
        <dbReference type="SAM" id="MobiDB-lite"/>
    </source>
</evidence>
<accession>A0A9Q1BQV6</accession>
<dbReference type="InterPro" id="IPR036034">
    <property type="entry name" value="PDZ_sf"/>
</dbReference>
<feature type="region of interest" description="Disordered" evidence="1">
    <location>
        <begin position="1"/>
        <end position="23"/>
    </location>
</feature>
<comment type="caution">
    <text evidence="3">The sequence shown here is derived from an EMBL/GenBank/DDBJ whole genome shotgun (WGS) entry which is preliminary data.</text>
</comment>
<dbReference type="Gene3D" id="2.30.42.10">
    <property type="match status" value="1"/>
</dbReference>
<feature type="domain" description="PDZ" evidence="2">
    <location>
        <begin position="196"/>
        <end position="268"/>
    </location>
</feature>
<feature type="compositionally biased region" description="Polar residues" evidence="1">
    <location>
        <begin position="54"/>
        <end position="65"/>
    </location>
</feature>
<protein>
    <recommendedName>
        <fullName evidence="2">PDZ domain-containing protein</fullName>
    </recommendedName>
</protein>